<evidence type="ECO:0000313" key="2">
    <source>
        <dbReference type="Proteomes" id="UP000499080"/>
    </source>
</evidence>
<gene>
    <name evidence="1" type="ORF">AVEN_144832_1</name>
</gene>
<evidence type="ECO:0000313" key="1">
    <source>
        <dbReference type="EMBL" id="GBO45232.1"/>
    </source>
</evidence>
<name>A0A4Y2XBB9_ARAVE</name>
<protein>
    <submittedName>
        <fullName evidence="1">Uncharacterized protein</fullName>
    </submittedName>
</protein>
<comment type="caution">
    <text evidence="1">The sequence shown here is derived from an EMBL/GenBank/DDBJ whole genome shotgun (WGS) entry which is preliminary data.</text>
</comment>
<reference evidence="1 2" key="1">
    <citation type="journal article" date="2019" name="Sci. Rep.">
        <title>Orb-weaving spider Araneus ventricosus genome elucidates the spidroin gene catalogue.</title>
        <authorList>
            <person name="Kono N."/>
            <person name="Nakamura H."/>
            <person name="Ohtoshi R."/>
            <person name="Moran D.A.P."/>
            <person name="Shinohara A."/>
            <person name="Yoshida Y."/>
            <person name="Fujiwara M."/>
            <person name="Mori M."/>
            <person name="Tomita M."/>
            <person name="Arakawa K."/>
        </authorList>
    </citation>
    <scope>NUCLEOTIDE SEQUENCE [LARGE SCALE GENOMIC DNA]</scope>
</reference>
<organism evidence="1 2">
    <name type="scientific">Araneus ventricosus</name>
    <name type="common">Orbweaver spider</name>
    <name type="synonym">Epeira ventricosa</name>
    <dbReference type="NCBI Taxonomy" id="182803"/>
    <lineage>
        <taxon>Eukaryota</taxon>
        <taxon>Metazoa</taxon>
        <taxon>Ecdysozoa</taxon>
        <taxon>Arthropoda</taxon>
        <taxon>Chelicerata</taxon>
        <taxon>Arachnida</taxon>
        <taxon>Araneae</taxon>
        <taxon>Araneomorphae</taxon>
        <taxon>Entelegynae</taxon>
        <taxon>Araneoidea</taxon>
        <taxon>Araneidae</taxon>
        <taxon>Araneus</taxon>
    </lineage>
</organism>
<dbReference type="Proteomes" id="UP000499080">
    <property type="component" value="Unassembled WGS sequence"/>
</dbReference>
<sequence length="153" mass="17458">MHEIKVNETHSCLRRHGQEDIRVTTDRRFLDLAILCAPPEHSSQLCFIRLESNSNCRGGNPAGVSSPRTCLPKPHVQCLEIWGDWDLSKKKEKLLQSQIFRDEGYELDSQPRVVIYLHPCYNLPLSGARKWAVVGEDNTAHYPLVIQKLASCH</sequence>
<keyword evidence="2" id="KW-1185">Reference proteome</keyword>
<proteinExistence type="predicted"/>
<dbReference type="AlphaFoldDB" id="A0A4Y2XBB9"/>
<dbReference type="EMBL" id="BGPR01072291">
    <property type="protein sequence ID" value="GBO45232.1"/>
    <property type="molecule type" value="Genomic_DNA"/>
</dbReference>
<accession>A0A4Y2XBB9</accession>